<dbReference type="InterPro" id="IPR002035">
    <property type="entry name" value="VWF_A"/>
</dbReference>
<dbReference type="Pfam" id="PF02825">
    <property type="entry name" value="WWE"/>
    <property type="match status" value="1"/>
</dbReference>
<dbReference type="PROSITE" id="PS50918">
    <property type="entry name" value="WWE"/>
    <property type="match status" value="1"/>
</dbReference>
<dbReference type="InterPro" id="IPR036465">
    <property type="entry name" value="vWFA_dom_sf"/>
</dbReference>
<dbReference type="PROSITE" id="PS50234">
    <property type="entry name" value="VWFA"/>
    <property type="match status" value="1"/>
</dbReference>
<dbReference type="Proteomes" id="UP000266721">
    <property type="component" value="Unassembled WGS sequence"/>
</dbReference>
<dbReference type="SMART" id="SM00327">
    <property type="entry name" value="VWA"/>
    <property type="match status" value="1"/>
</dbReference>
<dbReference type="Gene3D" id="2.30.30.40">
    <property type="entry name" value="SH3 Domains"/>
    <property type="match status" value="2"/>
</dbReference>
<comment type="caution">
    <text evidence="5">The sequence shown here is derived from an EMBL/GenBank/DDBJ whole genome shotgun (WGS) entry which is preliminary data.</text>
</comment>
<organism evidence="5 6">
    <name type="scientific">Mytilus galloprovincialis</name>
    <name type="common">Mediterranean mussel</name>
    <dbReference type="NCBI Taxonomy" id="29158"/>
    <lineage>
        <taxon>Eukaryota</taxon>
        <taxon>Metazoa</taxon>
        <taxon>Spiralia</taxon>
        <taxon>Lophotrochozoa</taxon>
        <taxon>Mollusca</taxon>
        <taxon>Bivalvia</taxon>
        <taxon>Autobranchia</taxon>
        <taxon>Pteriomorphia</taxon>
        <taxon>Mytilida</taxon>
        <taxon>Mytiloidea</taxon>
        <taxon>Mytilidae</taxon>
        <taxon>Mytilinae</taxon>
        <taxon>Mytilus</taxon>
    </lineage>
</organism>
<dbReference type="SUPFAM" id="SSF53300">
    <property type="entry name" value="vWA-like"/>
    <property type="match status" value="1"/>
</dbReference>
<feature type="compositionally biased region" description="Basic and acidic residues" evidence="1">
    <location>
        <begin position="30"/>
        <end position="57"/>
    </location>
</feature>
<feature type="compositionally biased region" description="Polar residues" evidence="1">
    <location>
        <begin position="58"/>
        <end position="72"/>
    </location>
</feature>
<dbReference type="Gene3D" id="3.40.50.410">
    <property type="entry name" value="von Willebrand factor, type A domain"/>
    <property type="match status" value="1"/>
</dbReference>
<evidence type="ECO:0000259" key="4">
    <source>
        <dbReference type="PROSITE" id="PS51416"/>
    </source>
</evidence>
<dbReference type="Gene3D" id="3.30.720.50">
    <property type="match status" value="1"/>
</dbReference>
<dbReference type="SUPFAM" id="SSF117839">
    <property type="entry name" value="WWE domain"/>
    <property type="match status" value="1"/>
</dbReference>
<feature type="region of interest" description="Disordered" evidence="1">
    <location>
        <begin position="239"/>
        <end position="273"/>
    </location>
</feature>
<evidence type="ECO:0000313" key="6">
    <source>
        <dbReference type="Proteomes" id="UP000266721"/>
    </source>
</evidence>
<evidence type="ECO:0000313" key="5">
    <source>
        <dbReference type="EMBL" id="OPL33625.1"/>
    </source>
</evidence>
<dbReference type="GO" id="GO:0004842">
    <property type="term" value="F:ubiquitin-protein transferase activity"/>
    <property type="evidence" value="ECO:0007669"/>
    <property type="project" value="InterPro"/>
</dbReference>
<feature type="domain" description="WWE" evidence="3">
    <location>
        <begin position="851"/>
        <end position="929"/>
    </location>
</feature>
<evidence type="ECO:0000256" key="1">
    <source>
        <dbReference type="SAM" id="MobiDB-lite"/>
    </source>
</evidence>
<dbReference type="GO" id="GO:0016567">
    <property type="term" value="P:protein ubiquitination"/>
    <property type="evidence" value="ECO:0007669"/>
    <property type="project" value="InterPro"/>
</dbReference>
<proteinExistence type="predicted"/>
<feature type="region of interest" description="Disordered" evidence="1">
    <location>
        <begin position="311"/>
        <end position="343"/>
    </location>
</feature>
<accession>A0A3L5TVD7</accession>
<name>A0A3L5TVD7_MYTGA</name>
<dbReference type="InterPro" id="IPR010606">
    <property type="entry name" value="Mib_Herc2"/>
</dbReference>
<dbReference type="SUPFAM" id="SSF159034">
    <property type="entry name" value="Mib/herc2 domain-like"/>
    <property type="match status" value="2"/>
</dbReference>
<feature type="domain" description="MIB/HERC2" evidence="4">
    <location>
        <begin position="729"/>
        <end position="802"/>
    </location>
</feature>
<dbReference type="EMBL" id="KV582145">
    <property type="protein sequence ID" value="OPL33625.1"/>
    <property type="molecule type" value="Genomic_DNA"/>
</dbReference>
<dbReference type="InterPro" id="IPR037252">
    <property type="entry name" value="Mib_Herc2_sf"/>
</dbReference>
<sequence length="931" mass="106013">LLNINEDNNLFGDRRDGNFVFSSYETQLDRTNKTDTEDKFADKVHRTNYSDRKDRKTNVSPNEAQIDQPNNTDTEDSFCVEETQDKENKHDSESNDSNINVSISTACADMNEKNNESVLKDTRMLQNQQLADNVSKLKNFLDVGTFQTMTEDNITANHVKRVCKNDSGYKQIRSAMRSDNRVAYHRTKNSDTKDSFSGEETKYKKEMHDSEGNNNNINVSLDPACADSSKLNEESVTNILPNEPPHDNISKLNNSGDVRTIKTKTKEKDTPSSINRVCKNDFGYKQKRSAMSSDNRVAYHNKETCFEFEHDVQSDKQLPEDSPPSPNIENKSHPTRRKSDMKTLSQMHELDDFADQEFGDNPGLFSQPRSTREWMSYAEQLRQHAMVRLRSGRIKRGRRGQDVTLVLDCSERMRGQKFDCMIEAAKTYVTGIQRVSMTGMLEDNIGLAVFGGISSLIVQTTCDYDSVLKEISQLKPEGEAPLVGGLLMGLAGALGGGSSQIFDNEVPGYMIVFTDGMSASIHPEQKTDINPSYLTGDFQKHAEISSVIRQIAGYAVKIFYVPVGDNERNEVMEGAVSETNGKVIYRKEIHRLIRMTQVMFLAAQVASELRHLDQNPTTELVRRSILERTSNPEDAHEDCIDLVMEFLTPLFTEKRRGFFTELKFRSFQLGDRVRRGPNWAYDEQDSGLAGTVVGQTFDGSIWVEWDSGHTNKYFVDEQNNIYTIRKVQEPRILFEELIAVGCRVKRGNDWTSDNSDGGYGSMGTVLSVRQDGSVVVRWDCTNIGVYKMGQNGLFELQISDDPFSGKSEQIPHLPVYENERNSYNKHSIDYQSTDTVKNDDKDITVKEYFENYVLPANSKTVSAIWEYEDEKENVWIKYEDDINVKIERAYERKPTGKTIVQYNKGTYIVIFTKMIQLNTSSGQEVRVRRKD</sequence>
<evidence type="ECO:0000259" key="3">
    <source>
        <dbReference type="PROSITE" id="PS50918"/>
    </source>
</evidence>
<feature type="region of interest" description="Disordered" evidence="1">
    <location>
        <begin position="30"/>
        <end position="76"/>
    </location>
</feature>
<dbReference type="Pfam" id="PF06701">
    <property type="entry name" value="MIB_HERC2"/>
    <property type="match status" value="1"/>
</dbReference>
<gene>
    <name evidence="5" type="ORF">AM593_00474</name>
</gene>
<reference evidence="5 6" key="1">
    <citation type="journal article" date="2016" name="PLoS ONE">
        <title>A First Insight into the Genome of the Filter-Feeder Mussel Mytilus galloprovincialis.</title>
        <authorList>
            <person name="Murgarella M."/>
            <person name="Puiu D."/>
            <person name="Novoa B."/>
            <person name="Figueras A."/>
            <person name="Posada D."/>
            <person name="Canchaya C."/>
        </authorList>
    </citation>
    <scope>NUCLEOTIDE SEQUENCE [LARGE SCALE GENOMIC DNA]</scope>
    <source>
        <tissue evidence="5">Muscle</tissue>
    </source>
</reference>
<dbReference type="InterPro" id="IPR004170">
    <property type="entry name" value="WWE_dom"/>
</dbReference>
<evidence type="ECO:0000259" key="2">
    <source>
        <dbReference type="PROSITE" id="PS50234"/>
    </source>
</evidence>
<feature type="domain" description="MIB/HERC2" evidence="4">
    <location>
        <begin position="659"/>
        <end position="730"/>
    </location>
</feature>
<dbReference type="PROSITE" id="PS51416">
    <property type="entry name" value="MIB_HERC2"/>
    <property type="match status" value="2"/>
</dbReference>
<dbReference type="AlphaFoldDB" id="A0A3L5TVD7"/>
<keyword evidence="6" id="KW-1185">Reference proteome</keyword>
<dbReference type="GO" id="GO:0046872">
    <property type="term" value="F:metal ion binding"/>
    <property type="evidence" value="ECO:0007669"/>
    <property type="project" value="InterPro"/>
</dbReference>
<dbReference type="Pfam" id="PF00092">
    <property type="entry name" value="VWA"/>
    <property type="match status" value="1"/>
</dbReference>
<feature type="domain" description="VWFA" evidence="2">
    <location>
        <begin position="402"/>
        <end position="621"/>
    </location>
</feature>
<feature type="non-terminal residue" evidence="5">
    <location>
        <position position="1"/>
    </location>
</feature>
<dbReference type="InterPro" id="IPR037197">
    <property type="entry name" value="WWE_dom_sf"/>
</dbReference>
<evidence type="ECO:0008006" key="7">
    <source>
        <dbReference type="Google" id="ProtNLM"/>
    </source>
</evidence>
<protein>
    <recommendedName>
        <fullName evidence="7">MIB/HERC2 domain-containing protein</fullName>
    </recommendedName>
</protein>